<comment type="caution">
    <text evidence="1">The sequence shown here is derived from an EMBL/GenBank/DDBJ whole genome shotgun (WGS) entry which is preliminary data.</text>
</comment>
<evidence type="ECO:0000313" key="1">
    <source>
        <dbReference type="EMBL" id="MBL1121014.1"/>
    </source>
</evidence>
<name>A0ABS1Q9I0_9ACTN</name>
<dbReference type="EMBL" id="JAERRG010000088">
    <property type="protein sequence ID" value="MBL1121014.1"/>
    <property type="molecule type" value="Genomic_DNA"/>
</dbReference>
<dbReference type="Proteomes" id="UP000621510">
    <property type="component" value="Unassembled WGS sequence"/>
</dbReference>
<gene>
    <name evidence="1" type="ORF">JK364_53625</name>
</gene>
<dbReference type="RefSeq" id="WP_201858755.1">
    <property type="nucleotide sequence ID" value="NZ_JAERRG010000088.1"/>
</dbReference>
<proteinExistence type="predicted"/>
<reference evidence="1 2" key="1">
    <citation type="submission" date="2021-01" db="EMBL/GenBank/DDBJ databases">
        <title>WGS of actinomycetes isolated from Thailand.</title>
        <authorList>
            <person name="Thawai C."/>
        </authorList>
    </citation>
    <scope>NUCLEOTIDE SEQUENCE [LARGE SCALE GENOMIC DNA]</scope>
    <source>
        <strain evidence="1 2">CA3R110</strain>
    </source>
</reference>
<organism evidence="1 2">
    <name type="scientific">Streptomyces endocoffeicus</name>
    <dbReference type="NCBI Taxonomy" id="2898945"/>
    <lineage>
        <taxon>Bacteria</taxon>
        <taxon>Bacillati</taxon>
        <taxon>Actinomycetota</taxon>
        <taxon>Actinomycetes</taxon>
        <taxon>Kitasatosporales</taxon>
        <taxon>Streptomycetaceae</taxon>
        <taxon>Streptomyces</taxon>
    </lineage>
</organism>
<sequence length="103" mass="11025">MSMYQVVALVGAVVLAAGVVAIGVILRSGPIIAPLVVQPHCATCGHPQPEHGGGHCGHKYGDERWGNDSFGTDWPKWGRPDYCDCRNFTARRKGAVERGKEGP</sequence>
<protein>
    <submittedName>
        <fullName evidence="1">Uncharacterized protein</fullName>
    </submittedName>
</protein>
<keyword evidence="2" id="KW-1185">Reference proteome</keyword>
<accession>A0ABS1Q9I0</accession>
<evidence type="ECO:0000313" key="2">
    <source>
        <dbReference type="Proteomes" id="UP000621510"/>
    </source>
</evidence>